<dbReference type="WBParaSite" id="Hba_00181">
    <property type="protein sequence ID" value="Hba_00181"/>
    <property type="gene ID" value="Hba_00181"/>
</dbReference>
<dbReference type="Proteomes" id="UP000095283">
    <property type="component" value="Unplaced"/>
</dbReference>
<dbReference type="AlphaFoldDB" id="A0A1I7W6D0"/>
<organism evidence="1 2">
    <name type="scientific">Heterorhabditis bacteriophora</name>
    <name type="common">Entomopathogenic nematode worm</name>
    <dbReference type="NCBI Taxonomy" id="37862"/>
    <lineage>
        <taxon>Eukaryota</taxon>
        <taxon>Metazoa</taxon>
        <taxon>Ecdysozoa</taxon>
        <taxon>Nematoda</taxon>
        <taxon>Chromadorea</taxon>
        <taxon>Rhabditida</taxon>
        <taxon>Rhabditina</taxon>
        <taxon>Rhabditomorpha</taxon>
        <taxon>Strongyloidea</taxon>
        <taxon>Heterorhabditidae</taxon>
        <taxon>Heterorhabditis</taxon>
    </lineage>
</organism>
<reference evidence="2" key="1">
    <citation type="submission" date="2016-11" db="UniProtKB">
        <authorList>
            <consortium name="WormBaseParasite"/>
        </authorList>
    </citation>
    <scope>IDENTIFICATION</scope>
</reference>
<name>A0A1I7W6D0_HETBA</name>
<evidence type="ECO:0000313" key="1">
    <source>
        <dbReference type="Proteomes" id="UP000095283"/>
    </source>
</evidence>
<proteinExistence type="predicted"/>
<protein>
    <submittedName>
        <fullName evidence="2">Transposase</fullName>
    </submittedName>
</protein>
<sequence>MRKRKQFFVLPDVFNDNTDEWADFENKNGFIARSQFILMIRVSNDYTRVIVEM</sequence>
<accession>A0A1I7W6D0</accession>
<keyword evidence="1" id="KW-1185">Reference proteome</keyword>
<evidence type="ECO:0000313" key="2">
    <source>
        <dbReference type="WBParaSite" id="Hba_00181"/>
    </source>
</evidence>